<dbReference type="PIR" id="D96925">
    <property type="entry name" value="D96925"/>
</dbReference>
<accession>Q97MI7</accession>
<dbReference type="EMBL" id="AE001437">
    <property type="protein sequence ID" value="AAK78191.1"/>
    <property type="molecule type" value="Genomic_DNA"/>
</dbReference>
<dbReference type="eggNOG" id="ENOG5033KJB">
    <property type="taxonomic scope" value="Bacteria"/>
</dbReference>
<dbReference type="RefSeq" id="WP_010963533.1">
    <property type="nucleotide sequence ID" value="NC_003030.1"/>
</dbReference>
<proteinExistence type="predicted"/>
<sequence length="231" mass="26189">MKNIRKSAVILIILLLVPINLIGCKTKIKSNTDVKTKTDSKPKVSAVESAKIMADITVKDDREKSSKFSFYEKMLSNTSDMQKDVFLSAIKKGFSNYGVQINDDQWNNVYNAYKDSLKKVNITTSKVTEDDKSAIVMVKTTYIDFTSIRTQAASEAQQEVKAMQLTDINQAKQKYVEVYANHLISNFNSAQPSTDTKSREFEFNKDKAFNEWTPKNTTDFETELIDMAIGK</sequence>
<evidence type="ECO:0000313" key="1">
    <source>
        <dbReference type="EMBL" id="AAK78191.1"/>
    </source>
</evidence>
<dbReference type="OrthoDB" id="2041827at2"/>
<reference evidence="1 2" key="1">
    <citation type="journal article" date="2001" name="J. Bacteriol.">
        <title>Genome sequence and comparative analysis of the solvent-producing bacterium Clostridium acetobutylicum.</title>
        <authorList>
            <person name="Nolling J."/>
            <person name="Breton G."/>
            <person name="Omelchenko M.V."/>
            <person name="Makarova K.S."/>
            <person name="Zeng Q."/>
            <person name="Gibson R."/>
            <person name="Lee H.M."/>
            <person name="Dubois J."/>
            <person name="Qiu D."/>
            <person name="Hitti J."/>
            <person name="Wolf Y.I."/>
            <person name="Tatusov R.L."/>
            <person name="Sabathe F."/>
            <person name="Doucette-Stamm L."/>
            <person name="Soucaille P."/>
            <person name="Daly M.J."/>
            <person name="Bennett G.N."/>
            <person name="Koonin E.V."/>
            <person name="Smith D.R."/>
        </authorList>
    </citation>
    <scope>NUCLEOTIDE SEQUENCE [LARGE SCALE GENOMIC DNA]</scope>
    <source>
        <strain evidence="2">ATCC 824 / DSM 792 / JCM 1419 / LMG 5710 / VKM B-1787</strain>
    </source>
</reference>
<dbReference type="Proteomes" id="UP000000814">
    <property type="component" value="Chromosome"/>
</dbReference>
<dbReference type="HOGENOM" id="CLU_104525_0_0_9"/>
<evidence type="ECO:0000313" key="2">
    <source>
        <dbReference type="Proteomes" id="UP000000814"/>
    </source>
</evidence>
<name>Q97MI7_CLOAB</name>
<gene>
    <name evidence="1" type="ordered locus">CA_C0209</name>
</gene>
<protein>
    <submittedName>
        <fullName evidence="1">Predicted membrane protein CF-20 family</fullName>
    </submittedName>
</protein>
<dbReference type="STRING" id="272562.CA_C0209"/>
<dbReference type="AlphaFoldDB" id="Q97MI7"/>
<keyword evidence="2" id="KW-1185">Reference proteome</keyword>
<dbReference type="PATRIC" id="fig|272562.8.peg.394"/>
<organism evidence="1 2">
    <name type="scientific">Clostridium acetobutylicum (strain ATCC 824 / DSM 792 / JCM 1419 / IAM 19013 / LMG 5710 / NBRC 13948 / NRRL B-527 / VKM B-1787 / 2291 / W)</name>
    <dbReference type="NCBI Taxonomy" id="272562"/>
    <lineage>
        <taxon>Bacteria</taxon>
        <taxon>Bacillati</taxon>
        <taxon>Bacillota</taxon>
        <taxon>Clostridia</taxon>
        <taxon>Eubacteriales</taxon>
        <taxon>Clostridiaceae</taxon>
        <taxon>Clostridium</taxon>
    </lineage>
</organism>
<dbReference type="GeneID" id="44996701"/>
<dbReference type="KEGG" id="cac:CA_C0209"/>